<feature type="compositionally biased region" description="Gly residues" evidence="3">
    <location>
        <begin position="29"/>
        <end position="40"/>
    </location>
</feature>
<proteinExistence type="predicted"/>
<reference evidence="5 6" key="1">
    <citation type="submission" date="2018-09" db="EMBL/GenBank/DDBJ databases">
        <title>Optimization and identification of Corynebacterium falsenii FN1-14 from fish paste.</title>
        <authorList>
            <person name="Daroonpunt R."/>
            <person name="Tanasupawat S."/>
        </authorList>
    </citation>
    <scope>NUCLEOTIDE SEQUENCE [LARGE SCALE GENOMIC DNA]</scope>
    <source>
        <strain evidence="5 6">FN1-14</strain>
    </source>
</reference>
<dbReference type="InterPro" id="IPR036425">
    <property type="entry name" value="MoaB/Mog-like_dom_sf"/>
</dbReference>
<feature type="domain" description="MoaB/Mog" evidence="4">
    <location>
        <begin position="47"/>
        <end position="191"/>
    </location>
</feature>
<comment type="caution">
    <text evidence="5">The sequence shown here is derived from an EMBL/GenBank/DDBJ whole genome shotgun (WGS) entry which is preliminary data.</text>
</comment>
<dbReference type="SUPFAM" id="SSF53218">
    <property type="entry name" value="Molybdenum cofactor biosynthesis proteins"/>
    <property type="match status" value="1"/>
</dbReference>
<dbReference type="GO" id="GO:0006777">
    <property type="term" value="P:Mo-molybdopterin cofactor biosynthetic process"/>
    <property type="evidence" value="ECO:0007669"/>
    <property type="project" value="UniProtKB-KW"/>
</dbReference>
<dbReference type="CDD" id="cd00886">
    <property type="entry name" value="MogA_MoaB"/>
    <property type="match status" value="1"/>
</dbReference>
<accession>A0A418QA39</accession>
<dbReference type="InterPro" id="IPR001453">
    <property type="entry name" value="MoaB/Mog_dom"/>
</dbReference>
<dbReference type="InterPro" id="IPR051920">
    <property type="entry name" value="MPT_Adenylyltrnsfr/MoaC-Rel"/>
</dbReference>
<evidence type="ECO:0000313" key="6">
    <source>
        <dbReference type="Proteomes" id="UP000285278"/>
    </source>
</evidence>
<name>A0A418QA39_9CORY</name>
<protein>
    <submittedName>
        <fullName evidence="5">MogA/MoaB family molybdenum cofactor biosynthesis protein</fullName>
    </submittedName>
</protein>
<organism evidence="5 6">
    <name type="scientific">Corynebacterium falsenii</name>
    <dbReference type="NCBI Taxonomy" id="108486"/>
    <lineage>
        <taxon>Bacteria</taxon>
        <taxon>Bacillati</taxon>
        <taxon>Actinomycetota</taxon>
        <taxon>Actinomycetes</taxon>
        <taxon>Mycobacteriales</taxon>
        <taxon>Corynebacteriaceae</taxon>
        <taxon>Corynebacterium</taxon>
    </lineage>
</organism>
<dbReference type="Gene3D" id="3.40.980.10">
    <property type="entry name" value="MoaB/Mog-like domain"/>
    <property type="match status" value="1"/>
</dbReference>
<comment type="pathway">
    <text evidence="1">Cofactor biosynthesis; molybdopterin biosynthesis.</text>
</comment>
<evidence type="ECO:0000259" key="4">
    <source>
        <dbReference type="SMART" id="SM00852"/>
    </source>
</evidence>
<dbReference type="Pfam" id="PF00994">
    <property type="entry name" value="MoCF_biosynth"/>
    <property type="match status" value="1"/>
</dbReference>
<evidence type="ECO:0000256" key="3">
    <source>
        <dbReference type="SAM" id="MobiDB-lite"/>
    </source>
</evidence>
<dbReference type="PANTHER" id="PTHR43764:SF1">
    <property type="entry name" value="MOLYBDOPTERIN MOLYBDOTRANSFERASE"/>
    <property type="match status" value="1"/>
</dbReference>
<dbReference type="UniPathway" id="UPA00344"/>
<dbReference type="EMBL" id="QXJK01000001">
    <property type="protein sequence ID" value="RIX36881.1"/>
    <property type="molecule type" value="Genomic_DNA"/>
</dbReference>
<evidence type="ECO:0000256" key="2">
    <source>
        <dbReference type="ARBA" id="ARBA00023150"/>
    </source>
</evidence>
<dbReference type="AlphaFoldDB" id="A0A418QA39"/>
<dbReference type="Proteomes" id="UP000285278">
    <property type="component" value="Unassembled WGS sequence"/>
</dbReference>
<keyword evidence="6" id="KW-1185">Reference proteome</keyword>
<dbReference type="PANTHER" id="PTHR43764">
    <property type="entry name" value="MOLYBDENUM COFACTOR BIOSYNTHESIS"/>
    <property type="match status" value="1"/>
</dbReference>
<dbReference type="OrthoDB" id="9794429at2"/>
<dbReference type="InterPro" id="IPR008284">
    <property type="entry name" value="MoCF_biosynth_CS"/>
</dbReference>
<evidence type="ECO:0000256" key="1">
    <source>
        <dbReference type="ARBA" id="ARBA00005046"/>
    </source>
</evidence>
<dbReference type="SMART" id="SM00852">
    <property type="entry name" value="MoCF_biosynth"/>
    <property type="match status" value="1"/>
</dbReference>
<feature type="region of interest" description="Disordered" evidence="3">
    <location>
        <begin position="20"/>
        <end position="42"/>
    </location>
</feature>
<keyword evidence="2" id="KW-0501">Molybdenum cofactor biosynthesis</keyword>
<dbReference type="PROSITE" id="PS01078">
    <property type="entry name" value="MOCF_BIOSYNTHESIS_1"/>
    <property type="match status" value="1"/>
</dbReference>
<gene>
    <name evidence="5" type="ORF">D3M95_01375</name>
</gene>
<sequence>MCACSQSRAGSRGIGVFSAGEAGPVSSQGTGGQSTGGQCTGGQSTAEVIVASTRAASGEYEDRSGALAVAWLRDRGFEVPEAIIVADKDMSGYLGQRLADPARLPRILLTTGGTGLAADDRSVETVRPYLDKELPGVMMEFFRRGAQSVPTAVLSGGVAGTVGRTFVMTLPGSTGGVKDGLAVLEPLIEHIVAMLEGNTNHD</sequence>
<evidence type="ECO:0000313" key="5">
    <source>
        <dbReference type="EMBL" id="RIX36881.1"/>
    </source>
</evidence>
<dbReference type="STRING" id="1451189.CFAL_10045"/>